<feature type="transmembrane region" description="Helical" evidence="1">
    <location>
        <begin position="151"/>
        <end position="171"/>
    </location>
</feature>
<name>A0A7K3WFC0_9ACTN</name>
<comment type="caution">
    <text evidence="2">The sequence shown here is derived from an EMBL/GenBank/DDBJ whole genome shotgun (WGS) entry which is preliminary data.</text>
</comment>
<keyword evidence="1" id="KW-0812">Transmembrane</keyword>
<dbReference type="AlphaFoldDB" id="A0A7K3WFC0"/>
<evidence type="ECO:0000256" key="1">
    <source>
        <dbReference type="SAM" id="Phobius"/>
    </source>
</evidence>
<proteinExistence type="predicted"/>
<feature type="transmembrane region" description="Helical" evidence="1">
    <location>
        <begin position="6"/>
        <end position="26"/>
    </location>
</feature>
<accession>A0A7K3WFC0</accession>
<dbReference type="EMBL" id="JAAGWK010000021">
    <property type="protein sequence ID" value="NEL55185.1"/>
    <property type="molecule type" value="Genomic_DNA"/>
</dbReference>
<evidence type="ECO:0000313" key="2">
    <source>
        <dbReference type="EMBL" id="NEL55185.1"/>
    </source>
</evidence>
<feature type="transmembrane region" description="Helical" evidence="1">
    <location>
        <begin position="120"/>
        <end position="139"/>
    </location>
</feature>
<reference evidence="2 3" key="1">
    <citation type="submission" date="2020-02" db="EMBL/GenBank/DDBJ databases">
        <title>The whole genome sequence of CPCC 205119.</title>
        <authorList>
            <person name="Jiang Z."/>
        </authorList>
    </citation>
    <scope>NUCLEOTIDE SEQUENCE [LARGE SCALE GENOMIC DNA]</scope>
    <source>
        <strain evidence="2 3">CPCC 205119</strain>
    </source>
</reference>
<keyword evidence="1" id="KW-1133">Transmembrane helix</keyword>
<organism evidence="2 3">
    <name type="scientific">Goekera deserti</name>
    <dbReference type="NCBI Taxonomy" id="2497753"/>
    <lineage>
        <taxon>Bacteria</taxon>
        <taxon>Bacillati</taxon>
        <taxon>Actinomycetota</taxon>
        <taxon>Actinomycetes</taxon>
        <taxon>Geodermatophilales</taxon>
        <taxon>Geodermatophilaceae</taxon>
        <taxon>Goekera</taxon>
    </lineage>
</organism>
<dbReference type="RefSeq" id="WP_152731508.1">
    <property type="nucleotide sequence ID" value="NZ_JAABOZ010000008.1"/>
</dbReference>
<feature type="transmembrane region" description="Helical" evidence="1">
    <location>
        <begin position="64"/>
        <end position="82"/>
    </location>
</feature>
<feature type="transmembrane region" description="Helical" evidence="1">
    <location>
        <begin position="33"/>
        <end position="52"/>
    </location>
</feature>
<protein>
    <submittedName>
        <fullName evidence="2">Uncharacterized protein</fullName>
    </submittedName>
</protein>
<sequence>MIAAIIACEIGFWVVLGAGLLARYVLRRPRLGAALLVCVPLVDVVLLVLTAVDLGRGAEPESAHGLAALYLGFSVAFGHDMVRWADVRVAHRFAGGPPPAPRPPAGSPARQALEWRSFRLALLAAAVAATVLGGLLLVVPDGTDTTALRDFFPVLGVVLAVWLVTGPLWTARRRPVPTP</sequence>
<keyword evidence="3" id="KW-1185">Reference proteome</keyword>
<dbReference type="Proteomes" id="UP000470470">
    <property type="component" value="Unassembled WGS sequence"/>
</dbReference>
<keyword evidence="1" id="KW-0472">Membrane</keyword>
<gene>
    <name evidence="2" type="ORF">G1H19_14395</name>
</gene>
<evidence type="ECO:0000313" key="3">
    <source>
        <dbReference type="Proteomes" id="UP000470470"/>
    </source>
</evidence>